<evidence type="ECO:0000259" key="10">
    <source>
        <dbReference type="PROSITE" id="PS50011"/>
    </source>
</evidence>
<organism evidence="11 12">
    <name type="scientific">Xylona heveae (strain CBS 132557 / TC161)</name>
    <dbReference type="NCBI Taxonomy" id="1328760"/>
    <lineage>
        <taxon>Eukaryota</taxon>
        <taxon>Fungi</taxon>
        <taxon>Dikarya</taxon>
        <taxon>Ascomycota</taxon>
        <taxon>Pezizomycotina</taxon>
        <taxon>Xylonomycetes</taxon>
        <taxon>Xylonales</taxon>
        <taxon>Xylonaceae</taxon>
        <taxon>Xylona</taxon>
    </lineage>
</organism>
<sequence length="1412" mass="157356">MAGKRGKKPRRIRQGNPELAVSNGAVKIKQRARVKGKGQKRKRPNLKIVDEEIDNASEEVELLPVASGARTGKHQEGQLSKFPWNNLSLKLPPLFFKHLQETWDSGEYRDVIPYYAEQLTLLDPKRKATSTTKLGNILVADYLNKRLQPDFTQKDTSSGWRPLRMVHESGNGVVVLWKKQKETDSKAEYVAVKDTRFPRWFQDYSSEAKLTHRLNEIGCPNVVKVLDWCSVDPSFNGMDLIRIVYEYYPLGSLHDLYAYYHKRSYFVFPEAFLWQVFHQVSTALCWLVRGTTDVQPRESWEEIIHHDLKPANIFLAPPDESTHFLYPVLKLADFGLAYTVPNETIRKMKFGAEWRGAGTDGYIPPEFLDLDEPLAYEQPPGSHTDIFSLGQSVSELAFLAQPINIQELTDGVPPIWTALSDFYSDQLRSLIRSCTELDSRNRPSAYDLFQETQMTALSWLIKTENVINELQIHAGQAVETSSEFDTIKPSDRLPRPSYLPETWNYDGKESVILAYMGVYPGRLLYDKSDQKRFEENESFRSALDLVCFPMDGLKEYGIPPPPIREAVSIDKVDYGIVLGDLYQYSTSGFSTVEKGLKKRSDTYVQDEDDLSPAVENSNTGKESHFWGTGPPVSVDQDDLLQDVEHHMDRQIQRLTSTKEVDERRQATVEQKVGGNVIPALTPGNVPGEVNGKADKTSKVNGETKNEIREAIRAKRRKRRQEKYAKNKEAKARIKQGIKAAKPIPTFAAGVKKRKEKKGKKKGKKQKQTEVPESPVQTTKLGIPSLAKAAEGSPKKKPQQKEKDEKPAKRDVEEATKKNNLSIREATKHRPKPKKQKQPKAKAKAKVKKEKARTDSSDIKAPKAPPNTKVRTTPMSRFPEPIRIVMGPSSTPVLFSGPSPALAALKFINTSKGNPNSSQRTLPPRSITKYIPHRKSAANGSRSSLAEDVAAAAAALEQLKQGQNPETVSKEKDNLVKRKRKHDPEEDEEHKHDSQSSDDEDELDDQMELEEISEDELSDESKNPRKPKRKRARRNSDPDYVDDSNHDDEAYQDDYYLDPEDINERDLDINSYDGHDEDPGQGKRKHKQAAKAAGRTKYKGASNTVKRNSPEQMPEQHQSAEPTEIEPVTDLVPELSDASSVFGNSHIYPEQQQVEENYSRQSTPSKASSIISSRANTPVPQRSFSRSYSPLSSVMPSPSPSPSPSVSSSSQVSASASNSSSQQAEQPTRTSQTSQTPLRLRPSPVSYNHTQHTETGDMEYVSDSVSVTSTSSSTGSGPGPDTASDTDPISASGSEVESSEVDSDIDATFMNNTTGAYASDIDTGSDTHIQTDGLGDGGYNTGTGTESENVSGDHSDDSSDDDDEGDQGTDATDATNANATDDDQDDIQWGRADGVKNVVAKLRNLFGFGFMRQ</sequence>
<feature type="compositionally biased region" description="Low complexity" evidence="9">
    <location>
        <begin position="1203"/>
        <end position="1236"/>
    </location>
</feature>
<feature type="compositionally biased region" description="Basic residues" evidence="9">
    <location>
        <begin position="28"/>
        <end position="43"/>
    </location>
</feature>
<feature type="compositionally biased region" description="Basic residues" evidence="9">
    <location>
        <begin position="1023"/>
        <end position="1032"/>
    </location>
</feature>
<dbReference type="GeneID" id="28901811"/>
<keyword evidence="4" id="KW-0547">Nucleotide-binding</keyword>
<dbReference type="PROSITE" id="PS50011">
    <property type="entry name" value="PROTEIN_KINASE_DOM"/>
    <property type="match status" value="1"/>
</dbReference>
<dbReference type="PROSITE" id="PS00108">
    <property type="entry name" value="PROTEIN_KINASE_ST"/>
    <property type="match status" value="1"/>
</dbReference>
<evidence type="ECO:0000256" key="3">
    <source>
        <dbReference type="ARBA" id="ARBA00022679"/>
    </source>
</evidence>
<feature type="compositionally biased region" description="Basic residues" evidence="9">
    <location>
        <begin position="826"/>
        <end position="850"/>
    </location>
</feature>
<feature type="compositionally biased region" description="Basic and acidic residues" evidence="9">
    <location>
        <begin position="851"/>
        <end position="860"/>
    </location>
</feature>
<dbReference type="InterPro" id="IPR000719">
    <property type="entry name" value="Prot_kinase_dom"/>
</dbReference>
<keyword evidence="2" id="KW-0723">Serine/threonine-protein kinase</keyword>
<comment type="catalytic activity">
    <reaction evidence="8">
        <text>L-seryl-[protein] + ATP = O-phospho-L-seryl-[protein] + ADP + H(+)</text>
        <dbReference type="Rhea" id="RHEA:17989"/>
        <dbReference type="Rhea" id="RHEA-COMP:9863"/>
        <dbReference type="Rhea" id="RHEA-COMP:11604"/>
        <dbReference type="ChEBI" id="CHEBI:15378"/>
        <dbReference type="ChEBI" id="CHEBI:29999"/>
        <dbReference type="ChEBI" id="CHEBI:30616"/>
        <dbReference type="ChEBI" id="CHEBI:83421"/>
        <dbReference type="ChEBI" id="CHEBI:456216"/>
        <dbReference type="EC" id="2.7.11.1"/>
    </reaction>
</comment>
<keyword evidence="3" id="KW-0808">Transferase</keyword>
<feature type="region of interest" description="Disordered" evidence="9">
    <location>
        <begin position="909"/>
        <end position="1393"/>
    </location>
</feature>
<dbReference type="CDD" id="cd00180">
    <property type="entry name" value="PKc"/>
    <property type="match status" value="1"/>
</dbReference>
<feature type="compositionally biased region" description="Acidic residues" evidence="9">
    <location>
        <begin position="1049"/>
        <end position="1060"/>
    </location>
</feature>
<evidence type="ECO:0000256" key="8">
    <source>
        <dbReference type="ARBA" id="ARBA00048679"/>
    </source>
</evidence>
<keyword evidence="5 11" id="KW-0418">Kinase</keyword>
<reference evidence="11 12" key="1">
    <citation type="journal article" date="2016" name="Fungal Biol.">
        <title>The genome of Xylona heveae provides a window into fungal endophytism.</title>
        <authorList>
            <person name="Gazis R."/>
            <person name="Kuo A."/>
            <person name="Riley R."/>
            <person name="LaButti K."/>
            <person name="Lipzen A."/>
            <person name="Lin J."/>
            <person name="Amirebrahimi M."/>
            <person name="Hesse C.N."/>
            <person name="Spatafora J.W."/>
            <person name="Henrissat B."/>
            <person name="Hainaut M."/>
            <person name="Grigoriev I.V."/>
            <person name="Hibbett D.S."/>
        </authorList>
    </citation>
    <scope>NUCLEOTIDE SEQUENCE [LARGE SCALE GENOMIC DNA]</scope>
    <source>
        <strain evidence="11 12">TC161</strain>
    </source>
</reference>
<dbReference type="GO" id="GO:0004674">
    <property type="term" value="F:protein serine/threonine kinase activity"/>
    <property type="evidence" value="ECO:0007669"/>
    <property type="project" value="UniProtKB-KW"/>
</dbReference>
<evidence type="ECO:0000256" key="6">
    <source>
        <dbReference type="ARBA" id="ARBA00022840"/>
    </source>
</evidence>
<feature type="compositionally biased region" description="Polar residues" evidence="9">
    <location>
        <begin position="1308"/>
        <end position="1329"/>
    </location>
</feature>
<evidence type="ECO:0000313" key="11">
    <source>
        <dbReference type="EMBL" id="KZF19001.1"/>
    </source>
</evidence>
<dbReference type="EC" id="2.7.11.1" evidence="1"/>
<feature type="compositionally biased region" description="Polar residues" evidence="9">
    <location>
        <begin position="1100"/>
        <end position="1120"/>
    </location>
</feature>
<name>A0A164ZEI3_XYLHT</name>
<feature type="compositionally biased region" description="Basic and acidic residues" evidence="9">
    <location>
        <begin position="1061"/>
        <end position="1080"/>
    </location>
</feature>
<dbReference type="Gene3D" id="1.10.510.10">
    <property type="entry name" value="Transferase(Phosphotransferase) domain 1"/>
    <property type="match status" value="1"/>
</dbReference>
<feature type="compositionally biased region" description="Basic residues" evidence="9">
    <location>
        <begin position="1"/>
        <end position="13"/>
    </location>
</feature>
<dbReference type="Proteomes" id="UP000076632">
    <property type="component" value="Unassembled WGS sequence"/>
</dbReference>
<feature type="compositionally biased region" description="Basic residues" evidence="9">
    <location>
        <begin position="1081"/>
        <end position="1097"/>
    </location>
</feature>
<dbReference type="PANTHER" id="PTHR43671">
    <property type="entry name" value="SERINE/THREONINE-PROTEIN KINASE NEK"/>
    <property type="match status" value="1"/>
</dbReference>
<accession>A0A164ZEI3</accession>
<feature type="compositionally biased region" description="Acidic residues" evidence="9">
    <location>
        <begin position="1357"/>
        <end position="1366"/>
    </location>
</feature>
<evidence type="ECO:0000256" key="2">
    <source>
        <dbReference type="ARBA" id="ARBA00022527"/>
    </source>
</evidence>
<feature type="region of interest" description="Disordered" evidence="9">
    <location>
        <begin position="676"/>
        <end position="882"/>
    </location>
</feature>
<dbReference type="InterPro" id="IPR011009">
    <property type="entry name" value="Kinase-like_dom_sf"/>
</dbReference>
<dbReference type="InterPro" id="IPR050660">
    <property type="entry name" value="NEK_Ser/Thr_kinase"/>
</dbReference>
<feature type="compositionally biased region" description="Polar residues" evidence="9">
    <location>
        <begin position="768"/>
        <end position="779"/>
    </location>
</feature>
<feature type="compositionally biased region" description="Basic and acidic residues" evidence="9">
    <location>
        <begin position="798"/>
        <end position="816"/>
    </location>
</feature>
<comment type="catalytic activity">
    <reaction evidence="7">
        <text>L-threonyl-[protein] + ATP = O-phospho-L-threonyl-[protein] + ADP + H(+)</text>
        <dbReference type="Rhea" id="RHEA:46608"/>
        <dbReference type="Rhea" id="RHEA-COMP:11060"/>
        <dbReference type="Rhea" id="RHEA-COMP:11605"/>
        <dbReference type="ChEBI" id="CHEBI:15378"/>
        <dbReference type="ChEBI" id="CHEBI:30013"/>
        <dbReference type="ChEBI" id="CHEBI:30616"/>
        <dbReference type="ChEBI" id="CHEBI:61977"/>
        <dbReference type="ChEBI" id="CHEBI:456216"/>
        <dbReference type="EC" id="2.7.11.1"/>
    </reaction>
</comment>
<keyword evidence="6" id="KW-0067">ATP-binding</keyword>
<gene>
    <name evidence="11" type="ORF">L228DRAFT_52057</name>
</gene>
<feature type="region of interest" description="Disordered" evidence="9">
    <location>
        <begin position="603"/>
        <end position="630"/>
    </location>
</feature>
<dbReference type="PANTHER" id="PTHR43671:SF98">
    <property type="entry name" value="SERINE_THREONINE-PROTEIN KINASE NEK11"/>
    <property type="match status" value="1"/>
</dbReference>
<evidence type="ECO:0000256" key="1">
    <source>
        <dbReference type="ARBA" id="ARBA00012513"/>
    </source>
</evidence>
<dbReference type="InParanoid" id="A0A164ZEI3"/>
<dbReference type="RefSeq" id="XP_018184556.1">
    <property type="nucleotide sequence ID" value="XM_018336674.1"/>
</dbReference>
<evidence type="ECO:0000256" key="4">
    <source>
        <dbReference type="ARBA" id="ARBA00022741"/>
    </source>
</evidence>
<dbReference type="Pfam" id="PF00069">
    <property type="entry name" value="Pkinase"/>
    <property type="match status" value="1"/>
</dbReference>
<evidence type="ECO:0000313" key="12">
    <source>
        <dbReference type="Proteomes" id="UP000076632"/>
    </source>
</evidence>
<keyword evidence="12" id="KW-1185">Reference proteome</keyword>
<protein>
    <recommendedName>
        <fullName evidence="1">non-specific serine/threonine protein kinase</fullName>
        <ecNumber evidence="1">2.7.11.1</ecNumber>
    </recommendedName>
</protein>
<dbReference type="OrthoDB" id="310217at2759"/>
<feature type="compositionally biased region" description="Polar residues" evidence="9">
    <location>
        <begin position="909"/>
        <end position="920"/>
    </location>
</feature>
<feature type="compositionally biased region" description="Basic and acidic residues" evidence="9">
    <location>
        <begin position="691"/>
        <end position="712"/>
    </location>
</feature>
<dbReference type="STRING" id="1328760.A0A164ZEI3"/>
<feature type="compositionally biased region" description="Polar residues" evidence="9">
    <location>
        <begin position="1149"/>
        <end position="1166"/>
    </location>
</feature>
<feature type="compositionally biased region" description="Basic and acidic residues" evidence="9">
    <location>
        <begin position="721"/>
        <end position="731"/>
    </location>
</feature>
<feature type="domain" description="Protein kinase" evidence="10">
    <location>
        <begin position="160"/>
        <end position="460"/>
    </location>
</feature>
<feature type="region of interest" description="Disordered" evidence="9">
    <location>
        <begin position="1"/>
        <end position="43"/>
    </location>
</feature>
<dbReference type="InterPro" id="IPR008271">
    <property type="entry name" value="Ser/Thr_kinase_AS"/>
</dbReference>
<proteinExistence type="predicted"/>
<feature type="compositionally biased region" description="Low complexity" evidence="9">
    <location>
        <begin position="1367"/>
        <end position="1378"/>
    </location>
</feature>
<evidence type="ECO:0000256" key="5">
    <source>
        <dbReference type="ARBA" id="ARBA00022777"/>
    </source>
</evidence>
<feature type="compositionally biased region" description="Acidic residues" evidence="9">
    <location>
        <begin position="995"/>
        <end position="1017"/>
    </location>
</feature>
<dbReference type="SUPFAM" id="SSF56112">
    <property type="entry name" value="Protein kinase-like (PK-like)"/>
    <property type="match status" value="1"/>
</dbReference>
<feature type="compositionally biased region" description="Low complexity" evidence="9">
    <location>
        <begin position="1260"/>
        <end position="1281"/>
    </location>
</feature>
<dbReference type="EMBL" id="KV407468">
    <property type="protein sequence ID" value="KZF19001.1"/>
    <property type="molecule type" value="Genomic_DNA"/>
</dbReference>
<dbReference type="GO" id="GO:0005524">
    <property type="term" value="F:ATP binding"/>
    <property type="evidence" value="ECO:0007669"/>
    <property type="project" value="UniProtKB-KW"/>
</dbReference>
<feature type="compositionally biased region" description="Basic residues" evidence="9">
    <location>
        <begin position="750"/>
        <end position="765"/>
    </location>
</feature>
<evidence type="ECO:0000256" key="9">
    <source>
        <dbReference type="SAM" id="MobiDB-lite"/>
    </source>
</evidence>
<dbReference type="SMART" id="SM00220">
    <property type="entry name" value="S_TKc"/>
    <property type="match status" value="1"/>
</dbReference>
<evidence type="ECO:0000256" key="7">
    <source>
        <dbReference type="ARBA" id="ARBA00047899"/>
    </source>
</evidence>
<feature type="compositionally biased region" description="Low complexity" evidence="9">
    <location>
        <begin position="1182"/>
        <end position="1195"/>
    </location>
</feature>